<proteinExistence type="predicted"/>
<keyword evidence="3" id="KW-1185">Reference proteome</keyword>
<organism evidence="2 3">
    <name type="scientific">Microbacterium imperiale</name>
    <dbReference type="NCBI Taxonomy" id="33884"/>
    <lineage>
        <taxon>Bacteria</taxon>
        <taxon>Bacillati</taxon>
        <taxon>Actinomycetota</taxon>
        <taxon>Actinomycetes</taxon>
        <taxon>Micrococcales</taxon>
        <taxon>Microbacteriaceae</taxon>
        <taxon>Microbacterium</taxon>
    </lineage>
</organism>
<evidence type="ECO:0000313" key="2">
    <source>
        <dbReference type="EMBL" id="GLJ78774.1"/>
    </source>
</evidence>
<dbReference type="Pfam" id="PF04961">
    <property type="entry name" value="FTCD_C"/>
    <property type="match status" value="1"/>
</dbReference>
<dbReference type="GO" id="GO:0003824">
    <property type="term" value="F:catalytic activity"/>
    <property type="evidence" value="ECO:0007669"/>
    <property type="project" value="InterPro"/>
</dbReference>
<evidence type="ECO:0000313" key="3">
    <source>
        <dbReference type="Proteomes" id="UP001142317"/>
    </source>
</evidence>
<dbReference type="SUPFAM" id="SSF101262">
    <property type="entry name" value="Methenyltetrahydrofolate cyclohydrolase-like"/>
    <property type="match status" value="1"/>
</dbReference>
<protein>
    <recommendedName>
        <fullName evidence="1">Cyclodeaminase/cyclohydrolase domain-containing protein</fullName>
    </recommendedName>
</protein>
<dbReference type="InterPro" id="IPR007044">
    <property type="entry name" value="Cyclodeamin/CycHdrlase"/>
</dbReference>
<comment type="caution">
    <text evidence="2">The sequence shown here is derived from an EMBL/GenBank/DDBJ whole genome shotgun (WGS) entry which is preliminary data.</text>
</comment>
<evidence type="ECO:0000259" key="1">
    <source>
        <dbReference type="Pfam" id="PF04961"/>
    </source>
</evidence>
<dbReference type="Proteomes" id="UP001142317">
    <property type="component" value="Unassembled WGS sequence"/>
</dbReference>
<reference evidence="2" key="1">
    <citation type="journal article" date="2014" name="Int. J. Syst. Evol. Microbiol.">
        <title>Complete genome sequence of Corynebacterium casei LMG S-19264T (=DSM 44701T), isolated from a smear-ripened cheese.</title>
        <authorList>
            <consortium name="US DOE Joint Genome Institute (JGI-PGF)"/>
            <person name="Walter F."/>
            <person name="Albersmeier A."/>
            <person name="Kalinowski J."/>
            <person name="Ruckert C."/>
        </authorList>
    </citation>
    <scope>NUCLEOTIDE SEQUENCE</scope>
    <source>
        <strain evidence="2">VKM Ac-1447</strain>
    </source>
</reference>
<name>A0A9W6HEU6_9MICO</name>
<dbReference type="RefSeq" id="WP_210005243.1">
    <property type="nucleotide sequence ID" value="NZ_BSEO01000001.1"/>
</dbReference>
<reference evidence="2" key="2">
    <citation type="submission" date="2023-01" db="EMBL/GenBank/DDBJ databases">
        <authorList>
            <person name="Sun Q."/>
            <person name="Evtushenko L."/>
        </authorList>
    </citation>
    <scope>NUCLEOTIDE SEQUENCE</scope>
    <source>
        <strain evidence="2">VKM Ac-1447</strain>
    </source>
</reference>
<dbReference type="EMBL" id="BSEO01000001">
    <property type="protein sequence ID" value="GLJ78774.1"/>
    <property type="molecule type" value="Genomic_DNA"/>
</dbReference>
<accession>A0A9W6HEU6</accession>
<sequence>MSGPSLDALLDGLAADRGNPGGGTAGGVITAIGAALGQMVCRYSSDAAEAAGLDAHLGTLRARAVAAAERDGEASGALGAALRPAEDGSEDERDRRIVSAAAEAVQTSAELGRVALDVLDDLTTLSAVGNRHLSADVAVALDAVAAGLGAAATNLRGGLTLAAAHGDATALRAAHDDLGRRLLRARLEARSLAERLGEP</sequence>
<dbReference type="AlphaFoldDB" id="A0A9W6HEU6"/>
<dbReference type="Gene3D" id="1.20.120.680">
    <property type="entry name" value="Formiminotetrahydrofolate cyclodeaminase monomer, up-and-down helical bundle"/>
    <property type="match status" value="1"/>
</dbReference>
<gene>
    <name evidence="2" type="ORF">GCM10017586_04560</name>
</gene>
<dbReference type="InterPro" id="IPR036178">
    <property type="entry name" value="Formintransfe-cycloase-like_sf"/>
</dbReference>
<feature type="domain" description="Cyclodeaminase/cyclohydrolase" evidence="1">
    <location>
        <begin position="6"/>
        <end position="155"/>
    </location>
</feature>